<dbReference type="STRING" id="1448320.A0A319DL02"/>
<evidence type="ECO:0000259" key="1">
    <source>
        <dbReference type="Pfam" id="PF00291"/>
    </source>
</evidence>
<feature type="domain" description="Tryptophan synthase beta chain-like PALP" evidence="1">
    <location>
        <begin position="12"/>
        <end position="88"/>
    </location>
</feature>
<dbReference type="AlphaFoldDB" id="A0A319DL02"/>
<dbReference type="Pfam" id="PF00291">
    <property type="entry name" value="PALP"/>
    <property type="match status" value="1"/>
</dbReference>
<dbReference type="InterPro" id="IPR050214">
    <property type="entry name" value="Cys_Synth/Cystath_Beta-Synth"/>
</dbReference>
<protein>
    <submittedName>
        <fullName evidence="2">Pyridoxal phosphate-dependent enzyme, beta subunit</fullName>
    </submittedName>
</protein>
<reference evidence="2 3" key="1">
    <citation type="submission" date="2018-02" db="EMBL/GenBank/DDBJ databases">
        <title>The genomes of Aspergillus section Nigri reveals drivers in fungal speciation.</title>
        <authorList>
            <consortium name="DOE Joint Genome Institute"/>
            <person name="Vesth T.C."/>
            <person name="Nybo J."/>
            <person name="Theobald S."/>
            <person name="Brandl J."/>
            <person name="Frisvad J.C."/>
            <person name="Nielsen K.F."/>
            <person name="Lyhne E.K."/>
            <person name="Kogle M.E."/>
            <person name="Kuo A."/>
            <person name="Riley R."/>
            <person name="Clum A."/>
            <person name="Nolan M."/>
            <person name="Lipzen A."/>
            <person name="Salamov A."/>
            <person name="Henrissat B."/>
            <person name="Wiebenga A."/>
            <person name="De vries R.P."/>
            <person name="Grigoriev I.V."/>
            <person name="Mortensen U.H."/>
            <person name="Andersen M.R."/>
            <person name="Baker S.E."/>
        </authorList>
    </citation>
    <scope>NUCLEOTIDE SEQUENCE [LARGE SCALE GENOMIC DNA]</scope>
    <source>
        <strain evidence="2 3">CBS 707.79</strain>
    </source>
</reference>
<name>A0A319DL02_9EURO</name>
<keyword evidence="3" id="KW-1185">Reference proteome</keyword>
<organism evidence="2 3">
    <name type="scientific">Aspergillus ellipticus CBS 707.79</name>
    <dbReference type="NCBI Taxonomy" id="1448320"/>
    <lineage>
        <taxon>Eukaryota</taxon>
        <taxon>Fungi</taxon>
        <taxon>Dikarya</taxon>
        <taxon>Ascomycota</taxon>
        <taxon>Pezizomycotina</taxon>
        <taxon>Eurotiomycetes</taxon>
        <taxon>Eurotiomycetidae</taxon>
        <taxon>Eurotiales</taxon>
        <taxon>Aspergillaceae</taxon>
        <taxon>Aspergillus</taxon>
        <taxon>Aspergillus subgen. Circumdati</taxon>
    </lineage>
</organism>
<dbReference type="InterPro" id="IPR036052">
    <property type="entry name" value="TrpB-like_PALP_sf"/>
</dbReference>
<accession>A0A319DL02</accession>
<dbReference type="SUPFAM" id="SSF53686">
    <property type="entry name" value="Tryptophan synthase beta subunit-like PLP-dependent enzymes"/>
    <property type="match status" value="1"/>
</dbReference>
<feature type="non-terminal residue" evidence="2">
    <location>
        <position position="1"/>
    </location>
</feature>
<dbReference type="VEuPathDB" id="FungiDB:BO71DRAFT_331151"/>
<dbReference type="EMBL" id="KZ825931">
    <property type="protein sequence ID" value="PYH91923.1"/>
    <property type="molecule type" value="Genomic_DNA"/>
</dbReference>
<evidence type="ECO:0000313" key="2">
    <source>
        <dbReference type="EMBL" id="PYH91923.1"/>
    </source>
</evidence>
<dbReference type="Gene3D" id="3.40.50.1100">
    <property type="match status" value="1"/>
</dbReference>
<gene>
    <name evidence="2" type="ORF">BO71DRAFT_331151</name>
</gene>
<proteinExistence type="predicted"/>
<evidence type="ECO:0000313" key="3">
    <source>
        <dbReference type="Proteomes" id="UP000247810"/>
    </source>
</evidence>
<dbReference type="OrthoDB" id="10259545at2759"/>
<dbReference type="InterPro" id="IPR001926">
    <property type="entry name" value="TrpB-like_PALP"/>
</dbReference>
<sequence>SAPLITEGRGGSHGVEGIGIGFVPPLLDNRLYDEAWAIPEAEAREMCRRLAREEGILAGTSTGLNVVAALRLAKDLGPTKTVVTVACDTGLKYMNGGLFSDA</sequence>
<dbReference type="Proteomes" id="UP000247810">
    <property type="component" value="Unassembled WGS sequence"/>
</dbReference>
<dbReference type="PANTHER" id="PTHR10314">
    <property type="entry name" value="CYSTATHIONINE BETA-SYNTHASE"/>
    <property type="match status" value="1"/>
</dbReference>